<feature type="signal peptide" evidence="8">
    <location>
        <begin position="1"/>
        <end position="20"/>
    </location>
</feature>
<dbReference type="InterPro" id="IPR019794">
    <property type="entry name" value="Peroxidases_AS"/>
</dbReference>
<evidence type="ECO:0000256" key="4">
    <source>
        <dbReference type="ARBA" id="ARBA00022617"/>
    </source>
</evidence>
<evidence type="ECO:0000259" key="12">
    <source>
        <dbReference type="PROSITE" id="PS50873"/>
    </source>
</evidence>
<dbReference type="PRINTS" id="PR00625">
    <property type="entry name" value="JDOMAIN"/>
</dbReference>
<evidence type="ECO:0000256" key="7">
    <source>
        <dbReference type="ARBA" id="ARBA00023004"/>
    </source>
</evidence>
<evidence type="ECO:0000259" key="11">
    <source>
        <dbReference type="PROSITE" id="PS50076"/>
    </source>
</evidence>
<keyword evidence="10" id="KW-0812">Transmembrane</keyword>
<dbReference type="InterPro" id="IPR036869">
    <property type="entry name" value="J_dom_sf"/>
</dbReference>
<dbReference type="Pfam" id="PF00226">
    <property type="entry name" value="DnaJ"/>
    <property type="match status" value="1"/>
</dbReference>
<evidence type="ECO:0000256" key="3">
    <source>
        <dbReference type="ARBA" id="ARBA00022559"/>
    </source>
</evidence>
<comment type="function">
    <text evidence="1">Destroys radicals which are normally produced within the cells and which are toxic to biological systems.</text>
</comment>
<feature type="compositionally biased region" description="Polar residues" evidence="9">
    <location>
        <begin position="433"/>
        <end position="448"/>
    </location>
</feature>
<evidence type="ECO:0000256" key="8">
    <source>
        <dbReference type="RuleBase" id="RU363051"/>
    </source>
</evidence>
<organism evidence="13 14">
    <name type="scientific">Batrachochytrium dendrobatidis (strain JEL423)</name>
    <dbReference type="NCBI Taxonomy" id="403673"/>
    <lineage>
        <taxon>Eukaryota</taxon>
        <taxon>Fungi</taxon>
        <taxon>Fungi incertae sedis</taxon>
        <taxon>Chytridiomycota</taxon>
        <taxon>Chytridiomycota incertae sedis</taxon>
        <taxon>Chytridiomycetes</taxon>
        <taxon>Rhizophydiales</taxon>
        <taxon>Rhizophydiales incertae sedis</taxon>
        <taxon>Batrachochytrium</taxon>
    </lineage>
</organism>
<dbReference type="Gene3D" id="1.10.520.10">
    <property type="match status" value="1"/>
</dbReference>
<feature type="transmembrane region" description="Helical" evidence="10">
    <location>
        <begin position="355"/>
        <end position="380"/>
    </location>
</feature>
<dbReference type="Gene3D" id="1.10.287.110">
    <property type="entry name" value="DnaJ domain"/>
    <property type="match status" value="1"/>
</dbReference>
<gene>
    <name evidence="13" type="ORF">BDEG_27860</name>
</gene>
<evidence type="ECO:0000256" key="9">
    <source>
        <dbReference type="SAM" id="MobiDB-lite"/>
    </source>
</evidence>
<dbReference type="PRINTS" id="PR00458">
    <property type="entry name" value="PEROXIDASE"/>
</dbReference>
<keyword evidence="7" id="KW-0408">Iron</keyword>
<dbReference type="PANTHER" id="PTHR43908">
    <property type="entry name" value="AT29763P-RELATED"/>
    <property type="match status" value="1"/>
</dbReference>
<dbReference type="PROSITE" id="PS50076">
    <property type="entry name" value="DNAJ_2"/>
    <property type="match status" value="1"/>
</dbReference>
<dbReference type="PANTHER" id="PTHR43908:SF3">
    <property type="entry name" value="AT29763P-RELATED"/>
    <property type="match status" value="1"/>
</dbReference>
<reference evidence="13 14" key="2">
    <citation type="submission" date="2016-05" db="EMBL/GenBank/DDBJ databases">
        <title>Lineage-specific infection strategies underlie the spectrum of fungal disease in amphibians.</title>
        <authorList>
            <person name="Cuomo C.A."/>
            <person name="Farrer R.A."/>
            <person name="James T."/>
            <person name="Longcore J."/>
            <person name="Birren B."/>
        </authorList>
    </citation>
    <scope>NUCLEOTIDE SEQUENCE [LARGE SCALE GENOMIC DNA]</scope>
    <source>
        <strain evidence="13 14">JEL423</strain>
    </source>
</reference>
<dbReference type="InterPro" id="IPR002207">
    <property type="entry name" value="Peroxidase_I"/>
</dbReference>
<dbReference type="Pfam" id="PF00141">
    <property type="entry name" value="peroxidase"/>
    <property type="match status" value="1"/>
</dbReference>
<dbReference type="SUPFAM" id="SSF46565">
    <property type="entry name" value="Chaperone J-domain"/>
    <property type="match status" value="1"/>
</dbReference>
<feature type="chain" id="PRO_5007949385" description="Peroxidase" evidence="8">
    <location>
        <begin position="21"/>
        <end position="631"/>
    </location>
</feature>
<dbReference type="Gene3D" id="1.10.420.10">
    <property type="entry name" value="Peroxidase, domain 2"/>
    <property type="match status" value="1"/>
</dbReference>
<dbReference type="EMBL" id="DS022313">
    <property type="protein sequence ID" value="OAJ44650.1"/>
    <property type="molecule type" value="Genomic_DNA"/>
</dbReference>
<dbReference type="AlphaFoldDB" id="A0A177WZ04"/>
<dbReference type="GO" id="GO:0004601">
    <property type="term" value="F:peroxidase activity"/>
    <property type="evidence" value="ECO:0007669"/>
    <property type="project" value="UniProtKB-KW"/>
</dbReference>
<dbReference type="GO" id="GO:0071218">
    <property type="term" value="P:cellular response to misfolded protein"/>
    <property type="evidence" value="ECO:0007669"/>
    <property type="project" value="TreeGrafter"/>
</dbReference>
<keyword evidence="10" id="KW-0472">Membrane</keyword>
<dbReference type="GO" id="GO:0020037">
    <property type="term" value="F:heme binding"/>
    <property type="evidence" value="ECO:0007669"/>
    <property type="project" value="UniProtKB-UniRule"/>
</dbReference>
<keyword evidence="6 8" id="KW-0560">Oxidoreductase</keyword>
<sequence length="631" mass="68039">MSLIKFFLTTLFLNTITVSAQGIGIAGSPQAAQAGVEQFQFFLQAPGNCLISHTDLPIDAPSKNLAALWIRAVFHDAGTWDPNAVAPALYGGANAGIRSFANVSENAGLFASLAPRFQQNTAVNMSAADTIALAGLTSVTHCGGPHIPYSPGRIDTTTPQTPIGRIPEANERYLTVKPKLQRMGWTNEDIVVLVTGSHTMGGIHAANSPQLTNKSYIPFDTTPGVFDNDVFIRVLAGHCPVPVDCDIANDPELRPIVQRYAADQKAFFDQYAISFAKLSNQVTGVTLNPAMSISIAVHANLLEEGTTDLDGKILSGPNAGMLGNGMSITGSNTTHVNKATPSQQSNSSIMYSSGFILRGFMLCVVWISTCGILSFTYLYILMNRDESLRCLEISKKKFAAGETVAALKFANKAIALDVSTETQTWLEFLNNQSSTADTKPSSTSTGPNLRQRHSSTSETHSSSSSKPTAAQEDESSRPFTDLQVKGIKKIRAFKTKGDLYGILGLEKDCSESDIKKAYRKLALQFHPDKCGAPGTDEAFKAISHAFTVLGDSDKKEHYDRYGIDPDTRAGAAAASRGGAGFRGFNGQRFEGDISPEDLFRMFMGGDDFPGFGEWLQSHLLMIWNTDTFVHS</sequence>
<dbReference type="GO" id="GO:0046872">
    <property type="term" value="F:metal ion binding"/>
    <property type="evidence" value="ECO:0007669"/>
    <property type="project" value="UniProtKB-UniRule"/>
</dbReference>
<accession>A0A177WZ04</accession>
<dbReference type="eggNOG" id="KOG0714">
    <property type="taxonomic scope" value="Eukaryota"/>
</dbReference>
<proteinExistence type="inferred from homology"/>
<evidence type="ECO:0000256" key="6">
    <source>
        <dbReference type="ARBA" id="ARBA00023002"/>
    </source>
</evidence>
<dbReference type="VEuPathDB" id="FungiDB:BDEG_27860"/>
<dbReference type="PROSITE" id="PS50873">
    <property type="entry name" value="PEROXIDASE_4"/>
    <property type="match status" value="1"/>
</dbReference>
<protein>
    <recommendedName>
        <fullName evidence="8">Peroxidase</fullName>
        <ecNumber evidence="8">1.11.1.-</ecNumber>
    </recommendedName>
</protein>
<evidence type="ECO:0000313" key="13">
    <source>
        <dbReference type="EMBL" id="OAJ44650.1"/>
    </source>
</evidence>
<dbReference type="STRING" id="403673.A0A177WZ04"/>
<dbReference type="SMART" id="SM00271">
    <property type="entry name" value="DnaJ"/>
    <property type="match status" value="1"/>
</dbReference>
<dbReference type="GO" id="GO:0006979">
    <property type="term" value="P:response to oxidative stress"/>
    <property type="evidence" value="ECO:0007669"/>
    <property type="project" value="InterPro"/>
</dbReference>
<evidence type="ECO:0000256" key="10">
    <source>
        <dbReference type="SAM" id="Phobius"/>
    </source>
</evidence>
<keyword evidence="5" id="KW-0479">Metal-binding</keyword>
<evidence type="ECO:0000256" key="1">
    <source>
        <dbReference type="ARBA" id="ARBA00003917"/>
    </source>
</evidence>
<dbReference type="InterPro" id="IPR051100">
    <property type="entry name" value="DnaJ_subfamily_B/C"/>
</dbReference>
<dbReference type="GO" id="GO:0005789">
    <property type="term" value="C:endoplasmic reticulum membrane"/>
    <property type="evidence" value="ECO:0007669"/>
    <property type="project" value="TreeGrafter"/>
</dbReference>
<name>A0A177WZ04_BATDL</name>
<dbReference type="Proteomes" id="UP000077115">
    <property type="component" value="Unassembled WGS sequence"/>
</dbReference>
<comment type="similarity">
    <text evidence="2">Belongs to the peroxidase family. Cytochrome c peroxidase subfamily.</text>
</comment>
<dbReference type="InterPro" id="IPR010255">
    <property type="entry name" value="Haem_peroxidase_sf"/>
</dbReference>
<evidence type="ECO:0000313" key="14">
    <source>
        <dbReference type="Proteomes" id="UP000077115"/>
    </source>
</evidence>
<dbReference type="PROSITE" id="PS00436">
    <property type="entry name" value="PEROXIDASE_2"/>
    <property type="match status" value="1"/>
</dbReference>
<dbReference type="PRINTS" id="PR00459">
    <property type="entry name" value="ASPEROXIDASE"/>
</dbReference>
<dbReference type="EC" id="1.11.1.-" evidence="8"/>
<dbReference type="SUPFAM" id="SSF48113">
    <property type="entry name" value="Heme-dependent peroxidases"/>
    <property type="match status" value="1"/>
</dbReference>
<feature type="domain" description="Plant heme peroxidase family profile" evidence="12">
    <location>
        <begin position="48"/>
        <end position="313"/>
    </location>
</feature>
<keyword evidence="10" id="KW-1133">Transmembrane helix</keyword>
<keyword evidence="3 8" id="KW-0575">Peroxidase</keyword>
<dbReference type="GO" id="GO:0030544">
    <property type="term" value="F:Hsp70 protein binding"/>
    <property type="evidence" value="ECO:0007669"/>
    <property type="project" value="TreeGrafter"/>
</dbReference>
<feature type="region of interest" description="Disordered" evidence="9">
    <location>
        <begin position="433"/>
        <end position="478"/>
    </location>
</feature>
<dbReference type="InterPro" id="IPR001623">
    <property type="entry name" value="DnaJ_domain"/>
</dbReference>
<keyword evidence="4" id="KW-0349">Heme</keyword>
<dbReference type="OrthoDB" id="2114378at2759"/>
<dbReference type="CDD" id="cd06257">
    <property type="entry name" value="DnaJ"/>
    <property type="match status" value="1"/>
</dbReference>
<evidence type="ECO:0000256" key="5">
    <source>
        <dbReference type="ARBA" id="ARBA00022723"/>
    </source>
</evidence>
<keyword evidence="8" id="KW-0732">Signal</keyword>
<reference evidence="13 14" key="1">
    <citation type="submission" date="2006-10" db="EMBL/GenBank/DDBJ databases">
        <title>The Genome Sequence of Batrachochytrium dendrobatidis JEL423.</title>
        <authorList>
            <consortium name="The Broad Institute Genome Sequencing Platform"/>
            <person name="Birren B."/>
            <person name="Lander E."/>
            <person name="Galagan J."/>
            <person name="Cuomo C."/>
            <person name="Devon K."/>
            <person name="Jaffe D."/>
            <person name="Butler J."/>
            <person name="Alvarez P."/>
            <person name="Gnerre S."/>
            <person name="Grabherr M."/>
            <person name="Kleber M."/>
            <person name="Mauceli E."/>
            <person name="Brockman W."/>
            <person name="Young S."/>
            <person name="LaButti K."/>
            <person name="Sykes S."/>
            <person name="DeCaprio D."/>
            <person name="Crawford M."/>
            <person name="Koehrsen M."/>
            <person name="Engels R."/>
            <person name="Montgomery P."/>
            <person name="Pearson M."/>
            <person name="Howarth C."/>
            <person name="Larson L."/>
            <person name="White J."/>
            <person name="O'Leary S."/>
            <person name="Kodira C."/>
            <person name="Zeng Q."/>
            <person name="Yandava C."/>
            <person name="Alvarado L."/>
            <person name="Longcore J."/>
            <person name="James T."/>
        </authorList>
    </citation>
    <scope>NUCLEOTIDE SEQUENCE [LARGE SCALE GENOMIC DNA]</scope>
    <source>
        <strain evidence="13 14">JEL423</strain>
    </source>
</reference>
<feature type="domain" description="J" evidence="11">
    <location>
        <begin position="498"/>
        <end position="562"/>
    </location>
</feature>
<feature type="compositionally biased region" description="Low complexity" evidence="9">
    <location>
        <begin position="454"/>
        <end position="465"/>
    </location>
</feature>
<dbReference type="InterPro" id="IPR002016">
    <property type="entry name" value="Haem_peroxidase"/>
</dbReference>
<evidence type="ECO:0000256" key="2">
    <source>
        <dbReference type="ARBA" id="ARBA00005997"/>
    </source>
</evidence>